<dbReference type="EMBL" id="LAZR01022952">
    <property type="protein sequence ID" value="KKL80114.1"/>
    <property type="molecule type" value="Genomic_DNA"/>
</dbReference>
<keyword evidence="1" id="KW-0472">Membrane</keyword>
<dbReference type="AlphaFoldDB" id="A0A0F9F1A6"/>
<organism evidence="2">
    <name type="scientific">marine sediment metagenome</name>
    <dbReference type="NCBI Taxonomy" id="412755"/>
    <lineage>
        <taxon>unclassified sequences</taxon>
        <taxon>metagenomes</taxon>
        <taxon>ecological metagenomes</taxon>
    </lineage>
</organism>
<accession>A0A0F9F1A6</accession>
<protein>
    <submittedName>
        <fullName evidence="2">Uncharacterized protein</fullName>
    </submittedName>
</protein>
<sequence>MTEKKKRSPEEIEEIARRRDVNEHTVVCLVAMVLIVLMAVASMFTAG</sequence>
<gene>
    <name evidence="2" type="ORF">LCGC14_2008000</name>
</gene>
<reference evidence="2" key="1">
    <citation type="journal article" date="2015" name="Nature">
        <title>Complex archaea that bridge the gap between prokaryotes and eukaryotes.</title>
        <authorList>
            <person name="Spang A."/>
            <person name="Saw J.H."/>
            <person name="Jorgensen S.L."/>
            <person name="Zaremba-Niedzwiedzka K."/>
            <person name="Martijn J."/>
            <person name="Lind A.E."/>
            <person name="van Eijk R."/>
            <person name="Schleper C."/>
            <person name="Guy L."/>
            <person name="Ettema T.J."/>
        </authorList>
    </citation>
    <scope>NUCLEOTIDE SEQUENCE</scope>
</reference>
<name>A0A0F9F1A6_9ZZZZ</name>
<evidence type="ECO:0000256" key="1">
    <source>
        <dbReference type="SAM" id="Phobius"/>
    </source>
</evidence>
<feature type="transmembrane region" description="Helical" evidence="1">
    <location>
        <begin position="21"/>
        <end position="44"/>
    </location>
</feature>
<comment type="caution">
    <text evidence="2">The sequence shown here is derived from an EMBL/GenBank/DDBJ whole genome shotgun (WGS) entry which is preliminary data.</text>
</comment>
<evidence type="ECO:0000313" key="2">
    <source>
        <dbReference type="EMBL" id="KKL80114.1"/>
    </source>
</evidence>
<keyword evidence="1" id="KW-1133">Transmembrane helix</keyword>
<proteinExistence type="predicted"/>
<keyword evidence="1" id="KW-0812">Transmembrane</keyword>